<protein>
    <submittedName>
        <fullName evidence="5">GntR family transcriptional regulator</fullName>
    </submittedName>
</protein>
<dbReference type="Pfam" id="PF00392">
    <property type="entry name" value="GntR"/>
    <property type="match status" value="1"/>
</dbReference>
<dbReference type="CDD" id="cd07377">
    <property type="entry name" value="WHTH_GntR"/>
    <property type="match status" value="1"/>
</dbReference>
<dbReference type="EMBL" id="CP063767">
    <property type="protein sequence ID" value="QOY60433.1"/>
    <property type="molecule type" value="Genomic_DNA"/>
</dbReference>
<dbReference type="PRINTS" id="PR00035">
    <property type="entry name" value="HTHGNTR"/>
</dbReference>
<proteinExistence type="predicted"/>
<accession>A0A7S7M876</accession>
<dbReference type="GO" id="GO:0045892">
    <property type="term" value="P:negative regulation of DNA-templated transcription"/>
    <property type="evidence" value="ECO:0007669"/>
    <property type="project" value="TreeGrafter"/>
</dbReference>
<reference evidence="5 6" key="1">
    <citation type="submission" date="2020-10" db="EMBL/GenBank/DDBJ databases">
        <title>Olsenella immobilis sp.nov., isolated from the mud in a fermentation cellar used for the production of Chinese strong-flavoured liquor.</title>
        <authorList>
            <person name="Lu L."/>
        </authorList>
    </citation>
    <scope>NUCLEOTIDE SEQUENCE [LARGE SCALE GENOMIC DNA]</scope>
    <source>
        <strain evidence="5 6">LZLJ-2</strain>
    </source>
</reference>
<dbReference type="Gene3D" id="1.10.10.10">
    <property type="entry name" value="Winged helix-like DNA-binding domain superfamily/Winged helix DNA-binding domain"/>
    <property type="match status" value="1"/>
</dbReference>
<dbReference type="InterPro" id="IPR036388">
    <property type="entry name" value="WH-like_DNA-bd_sf"/>
</dbReference>
<evidence type="ECO:0000313" key="6">
    <source>
        <dbReference type="Proteomes" id="UP000593735"/>
    </source>
</evidence>
<keyword evidence="1" id="KW-0805">Transcription regulation</keyword>
<evidence type="ECO:0000256" key="3">
    <source>
        <dbReference type="ARBA" id="ARBA00023163"/>
    </source>
</evidence>
<dbReference type="InterPro" id="IPR036390">
    <property type="entry name" value="WH_DNA-bd_sf"/>
</dbReference>
<evidence type="ECO:0000256" key="2">
    <source>
        <dbReference type="ARBA" id="ARBA00023125"/>
    </source>
</evidence>
<keyword evidence="6" id="KW-1185">Reference proteome</keyword>
<dbReference type="Proteomes" id="UP000593735">
    <property type="component" value="Chromosome"/>
</dbReference>
<dbReference type="PROSITE" id="PS50949">
    <property type="entry name" value="HTH_GNTR"/>
    <property type="match status" value="1"/>
</dbReference>
<dbReference type="PANTHER" id="PTHR44846:SF1">
    <property type="entry name" value="MANNOSYL-D-GLYCERATE TRANSPORT_METABOLISM SYSTEM REPRESSOR MNGR-RELATED"/>
    <property type="match status" value="1"/>
</dbReference>
<evidence type="ECO:0000259" key="4">
    <source>
        <dbReference type="PROSITE" id="PS50949"/>
    </source>
</evidence>
<dbReference type="SMART" id="SM00345">
    <property type="entry name" value="HTH_GNTR"/>
    <property type="match status" value="1"/>
</dbReference>
<dbReference type="SMART" id="SM00866">
    <property type="entry name" value="UTRA"/>
    <property type="match status" value="1"/>
</dbReference>
<evidence type="ECO:0000256" key="1">
    <source>
        <dbReference type="ARBA" id="ARBA00023015"/>
    </source>
</evidence>
<dbReference type="KEGG" id="tio:INP52_08515"/>
<dbReference type="GO" id="GO:0003677">
    <property type="term" value="F:DNA binding"/>
    <property type="evidence" value="ECO:0007669"/>
    <property type="project" value="UniProtKB-KW"/>
</dbReference>
<dbReference type="InterPro" id="IPR011663">
    <property type="entry name" value="UTRA"/>
</dbReference>
<dbReference type="SUPFAM" id="SSF64288">
    <property type="entry name" value="Chorismate lyase-like"/>
    <property type="match status" value="1"/>
</dbReference>
<dbReference type="PANTHER" id="PTHR44846">
    <property type="entry name" value="MANNOSYL-D-GLYCERATE TRANSPORT/METABOLISM SYSTEM REPRESSOR MNGR-RELATED"/>
    <property type="match status" value="1"/>
</dbReference>
<name>A0A7S7M876_9ACTN</name>
<gene>
    <name evidence="5" type="ORF">INP52_08515</name>
</gene>
<feature type="domain" description="HTH gntR-type" evidence="4">
    <location>
        <begin position="2"/>
        <end position="70"/>
    </location>
</feature>
<dbReference type="Pfam" id="PF07702">
    <property type="entry name" value="UTRA"/>
    <property type="match status" value="1"/>
</dbReference>
<dbReference type="InterPro" id="IPR000524">
    <property type="entry name" value="Tscrpt_reg_HTH_GntR"/>
</dbReference>
<evidence type="ECO:0000313" key="5">
    <source>
        <dbReference type="EMBL" id="QOY60433.1"/>
    </source>
</evidence>
<keyword evidence="2" id="KW-0238">DNA-binding</keyword>
<organism evidence="5 6">
    <name type="scientific">Thermophilibacter immobilis</name>
    <dbReference type="NCBI Taxonomy" id="2779519"/>
    <lineage>
        <taxon>Bacteria</taxon>
        <taxon>Bacillati</taxon>
        <taxon>Actinomycetota</taxon>
        <taxon>Coriobacteriia</taxon>
        <taxon>Coriobacteriales</taxon>
        <taxon>Atopobiaceae</taxon>
        <taxon>Thermophilibacter</taxon>
    </lineage>
</organism>
<dbReference type="RefSeq" id="WP_194370874.1">
    <property type="nucleotide sequence ID" value="NZ_CP063767.1"/>
</dbReference>
<dbReference type="SUPFAM" id="SSF46785">
    <property type="entry name" value="Winged helix' DNA-binding domain"/>
    <property type="match status" value="1"/>
</dbReference>
<dbReference type="GO" id="GO:0003700">
    <property type="term" value="F:DNA-binding transcription factor activity"/>
    <property type="evidence" value="ECO:0007669"/>
    <property type="project" value="InterPro"/>
</dbReference>
<dbReference type="InterPro" id="IPR028978">
    <property type="entry name" value="Chorismate_lyase_/UTRA_dom_sf"/>
</dbReference>
<keyword evidence="3" id="KW-0804">Transcription</keyword>
<sequence>MKSLYLSIRDELRSLIADGTYKEKEVLPSEEQFAELYGVSRPTIRRAIDLLVEEGCLERRPRRGVIVRSRKIEQAFATSILSFNDEMYRHGKVPRTKVILGRVVAADESMAKKMGLTRGDEVFKLVRLRYADELPNVLVDSLVPMELYPSIGSANFEVTSLYDYFHECGNPVTCVRRRLRVERSDAHMATLLDMNEGDPLFLFNTSATDRSGRIVEYSVASYRGASNAFDFTEGLSYA</sequence>
<dbReference type="AlphaFoldDB" id="A0A7S7M876"/>
<dbReference type="InterPro" id="IPR050679">
    <property type="entry name" value="Bact_HTH_transcr_reg"/>
</dbReference>
<dbReference type="Gene3D" id="3.40.1410.10">
    <property type="entry name" value="Chorismate lyase-like"/>
    <property type="match status" value="1"/>
</dbReference>